<keyword evidence="2" id="KW-1185">Reference proteome</keyword>
<evidence type="ECO:0000313" key="2">
    <source>
        <dbReference type="Proteomes" id="UP000232638"/>
    </source>
</evidence>
<sequence length="78" mass="8179">MIRVRELGPTVKIGASPALLEGGTEVVLDVSEFLPGRTTPRTFTVEWRNGGPGVLKGVASLPQDMQAALAAGLQPPVR</sequence>
<accession>A0A2K8UBP1</accession>
<protein>
    <submittedName>
        <fullName evidence="1">Uncharacterized protein</fullName>
    </submittedName>
</protein>
<dbReference type="EMBL" id="CP020370">
    <property type="protein sequence ID" value="AUB83003.1"/>
    <property type="molecule type" value="Genomic_DNA"/>
</dbReference>
<name>A0A2K8UBP1_9GAMM</name>
<dbReference type="Proteomes" id="UP000232638">
    <property type="component" value="Chromosome"/>
</dbReference>
<dbReference type="AlphaFoldDB" id="A0A2K8UBP1"/>
<reference evidence="1 2" key="1">
    <citation type="submission" date="2017-03" db="EMBL/GenBank/DDBJ databases">
        <title>Complete genome sequence of Candidatus 'Thiodictyon syntrophicum' sp. nov. strain Cad16T, a photolithoautotroph purple sulfur bacterium isolated from an alpine meromictic lake.</title>
        <authorList>
            <person name="Luedin S.M."/>
            <person name="Pothier J.F."/>
            <person name="Danza F."/>
            <person name="Storelli N."/>
            <person name="Wittwer M."/>
            <person name="Tonolla M."/>
        </authorList>
    </citation>
    <scope>NUCLEOTIDE SEQUENCE [LARGE SCALE GENOMIC DNA]</scope>
    <source>
        <strain evidence="1 2">Cad16T</strain>
    </source>
</reference>
<proteinExistence type="predicted"/>
<dbReference type="KEGG" id="tsy:THSYN_20010"/>
<evidence type="ECO:0000313" key="1">
    <source>
        <dbReference type="EMBL" id="AUB83003.1"/>
    </source>
</evidence>
<organism evidence="1 2">
    <name type="scientific">Candidatus Thiodictyon syntrophicum</name>
    <dbReference type="NCBI Taxonomy" id="1166950"/>
    <lineage>
        <taxon>Bacteria</taxon>
        <taxon>Pseudomonadati</taxon>
        <taxon>Pseudomonadota</taxon>
        <taxon>Gammaproteobacteria</taxon>
        <taxon>Chromatiales</taxon>
        <taxon>Chromatiaceae</taxon>
        <taxon>Thiodictyon</taxon>
    </lineage>
</organism>
<gene>
    <name evidence="1" type="ORF">THSYN_20010</name>
</gene>